<dbReference type="GO" id="GO:0070475">
    <property type="term" value="P:rRNA base methylation"/>
    <property type="evidence" value="ECO:0007669"/>
    <property type="project" value="UniProtKB-UniRule"/>
</dbReference>
<dbReference type="GO" id="GO:0071424">
    <property type="term" value="F:rRNA (cytosine-N4-)-methyltransferase activity"/>
    <property type="evidence" value="ECO:0007669"/>
    <property type="project" value="UniProtKB-UniRule"/>
</dbReference>
<dbReference type="AlphaFoldDB" id="A0A7J0BI57"/>
<comment type="similarity">
    <text evidence="1 6">Belongs to the methyltransferase superfamily. RsmH family.</text>
</comment>
<dbReference type="Gene3D" id="1.10.150.170">
    <property type="entry name" value="Putative methyltransferase TM0872, insert domain"/>
    <property type="match status" value="1"/>
</dbReference>
<comment type="subcellular location">
    <subcellularLocation>
        <location evidence="6">Cytoplasm</location>
    </subcellularLocation>
</comment>
<dbReference type="EMBL" id="BLVO01000012">
    <property type="protein sequence ID" value="GFM32911.1"/>
    <property type="molecule type" value="Genomic_DNA"/>
</dbReference>
<gene>
    <name evidence="6 7" type="primary">rsmH</name>
    <name evidence="7" type="ORF">DSM101010T_12760</name>
</gene>
<keyword evidence="3 6" id="KW-0489">Methyltransferase</keyword>
<dbReference type="HAMAP" id="MF_01007">
    <property type="entry name" value="16SrRNA_methyltr_H"/>
    <property type="match status" value="1"/>
</dbReference>
<evidence type="ECO:0000256" key="3">
    <source>
        <dbReference type="ARBA" id="ARBA00022603"/>
    </source>
</evidence>
<dbReference type="InterPro" id="IPR002903">
    <property type="entry name" value="RsmH"/>
</dbReference>
<reference evidence="7 8" key="1">
    <citation type="submission" date="2020-05" db="EMBL/GenBank/DDBJ databases">
        <title>Draft genome sequence of Desulfovibrio sp. strain HN2T.</title>
        <authorList>
            <person name="Ueno A."/>
            <person name="Tamazawa S."/>
            <person name="Tamamura S."/>
            <person name="Murakami T."/>
            <person name="Kiyama T."/>
            <person name="Inomata H."/>
            <person name="Amano Y."/>
            <person name="Miyakawa K."/>
            <person name="Tamaki H."/>
            <person name="Naganuma T."/>
            <person name="Kaneko K."/>
        </authorList>
    </citation>
    <scope>NUCLEOTIDE SEQUENCE [LARGE SCALE GENOMIC DNA]</scope>
    <source>
        <strain evidence="7 8">HN2</strain>
    </source>
</reference>
<comment type="function">
    <text evidence="6">Specifically methylates the N4 position of cytidine in position 1402 (C1402) of 16S rRNA.</text>
</comment>
<feature type="binding site" evidence="6">
    <location>
        <position position="120"/>
    </location>
    <ligand>
        <name>S-adenosyl-L-methionine</name>
        <dbReference type="ChEBI" id="CHEBI:59789"/>
    </ligand>
</feature>
<dbReference type="RefSeq" id="WP_174404569.1">
    <property type="nucleotide sequence ID" value="NZ_BLVO01000012.1"/>
</dbReference>
<dbReference type="NCBIfam" id="TIGR00006">
    <property type="entry name" value="16S rRNA (cytosine(1402)-N(4))-methyltransferase RsmH"/>
    <property type="match status" value="1"/>
</dbReference>
<name>A0A7J0BI57_9BACT</name>
<evidence type="ECO:0000313" key="7">
    <source>
        <dbReference type="EMBL" id="GFM32911.1"/>
    </source>
</evidence>
<keyword evidence="8" id="KW-1185">Reference proteome</keyword>
<evidence type="ECO:0000256" key="4">
    <source>
        <dbReference type="ARBA" id="ARBA00022679"/>
    </source>
</evidence>
<protein>
    <recommendedName>
        <fullName evidence="6">Ribosomal RNA small subunit methyltransferase H</fullName>
        <ecNumber evidence="6">2.1.1.199</ecNumber>
    </recommendedName>
    <alternativeName>
        <fullName evidence="6">16S rRNA m(4)C1402 methyltransferase</fullName>
    </alternativeName>
    <alternativeName>
        <fullName evidence="6">rRNA (cytosine-N(4)-)-methyltransferase RsmH</fullName>
    </alternativeName>
</protein>
<accession>A0A7J0BI57</accession>
<dbReference type="InterPro" id="IPR023397">
    <property type="entry name" value="SAM-dep_MeTrfase_MraW_recog"/>
</dbReference>
<comment type="catalytic activity">
    <reaction evidence="6">
        <text>cytidine(1402) in 16S rRNA + S-adenosyl-L-methionine = N(4)-methylcytidine(1402) in 16S rRNA + S-adenosyl-L-homocysteine + H(+)</text>
        <dbReference type="Rhea" id="RHEA:42928"/>
        <dbReference type="Rhea" id="RHEA-COMP:10286"/>
        <dbReference type="Rhea" id="RHEA-COMP:10287"/>
        <dbReference type="ChEBI" id="CHEBI:15378"/>
        <dbReference type="ChEBI" id="CHEBI:57856"/>
        <dbReference type="ChEBI" id="CHEBI:59789"/>
        <dbReference type="ChEBI" id="CHEBI:74506"/>
        <dbReference type="ChEBI" id="CHEBI:82748"/>
        <dbReference type="EC" id="2.1.1.199"/>
    </reaction>
</comment>
<keyword evidence="4 6" id="KW-0808">Transferase</keyword>
<evidence type="ECO:0000256" key="6">
    <source>
        <dbReference type="HAMAP-Rule" id="MF_01007"/>
    </source>
</evidence>
<dbReference type="InterPro" id="IPR029063">
    <property type="entry name" value="SAM-dependent_MTases_sf"/>
</dbReference>
<feature type="binding site" evidence="6">
    <location>
        <position position="92"/>
    </location>
    <ligand>
        <name>S-adenosyl-L-methionine</name>
        <dbReference type="ChEBI" id="CHEBI:59789"/>
    </ligand>
</feature>
<keyword evidence="2 6" id="KW-0698">rRNA processing</keyword>
<keyword evidence="5 6" id="KW-0949">S-adenosyl-L-methionine</keyword>
<dbReference type="EC" id="2.1.1.199" evidence="6"/>
<evidence type="ECO:0000256" key="5">
    <source>
        <dbReference type="ARBA" id="ARBA00022691"/>
    </source>
</evidence>
<dbReference type="PIRSF" id="PIRSF004486">
    <property type="entry name" value="MraW"/>
    <property type="match status" value="1"/>
</dbReference>
<evidence type="ECO:0000313" key="8">
    <source>
        <dbReference type="Proteomes" id="UP000503840"/>
    </source>
</evidence>
<feature type="binding site" evidence="6">
    <location>
        <position position="65"/>
    </location>
    <ligand>
        <name>S-adenosyl-L-methionine</name>
        <dbReference type="ChEBI" id="CHEBI:59789"/>
    </ligand>
</feature>
<proteinExistence type="inferred from homology"/>
<evidence type="ECO:0000256" key="1">
    <source>
        <dbReference type="ARBA" id="ARBA00010396"/>
    </source>
</evidence>
<comment type="caution">
    <text evidence="7">The sequence shown here is derived from an EMBL/GenBank/DDBJ whole genome shotgun (WGS) entry which is preliminary data.</text>
</comment>
<sequence length="325" mass="35826">MTQGEESSRSGAEWSDHVPVLLNEVLEYLAPKPGGYYLDGTLGLGGHSEAIMEAAQGKAQLVGLDRDMATLGRARKRLERFGDNVHLFHSKYSDYEEVLDELGWDLLDGALLDIGVSSMQLDQAERGFSFNADGPLDMRMDPDGDTPPASHIVNKASADTLRMIIGKYGEEPMGGRITNAILDARAKAPIETTLELAKIVEMAYPAKWRAQARNHPATRTFQALRMAVNGELDELESFLETIIPRLRPGGRVVVISFHSLEDRLVKHAFADEAKGCICPRQIPVCVCHHTAQVRILTKKPVMAGEEELARNRRSSSAKLRAAEKL</sequence>
<dbReference type="Pfam" id="PF01795">
    <property type="entry name" value="Methyltransf_5"/>
    <property type="match status" value="1"/>
</dbReference>
<organism evidence="7 8">
    <name type="scientific">Desulfovibrio subterraneus</name>
    <dbReference type="NCBI Taxonomy" id="2718620"/>
    <lineage>
        <taxon>Bacteria</taxon>
        <taxon>Pseudomonadati</taxon>
        <taxon>Thermodesulfobacteriota</taxon>
        <taxon>Desulfovibrionia</taxon>
        <taxon>Desulfovibrionales</taxon>
        <taxon>Desulfovibrionaceae</taxon>
        <taxon>Desulfovibrio</taxon>
    </lineage>
</organism>
<evidence type="ECO:0000256" key="2">
    <source>
        <dbReference type="ARBA" id="ARBA00022552"/>
    </source>
</evidence>
<dbReference type="Proteomes" id="UP000503840">
    <property type="component" value="Unassembled WGS sequence"/>
</dbReference>
<dbReference type="PANTHER" id="PTHR11265:SF0">
    <property type="entry name" value="12S RRNA N4-METHYLCYTIDINE METHYLTRANSFERASE"/>
    <property type="match status" value="1"/>
</dbReference>
<dbReference type="Gene3D" id="3.40.50.150">
    <property type="entry name" value="Vaccinia Virus protein VP39"/>
    <property type="match status" value="1"/>
</dbReference>
<keyword evidence="6" id="KW-0963">Cytoplasm</keyword>
<dbReference type="SUPFAM" id="SSF53335">
    <property type="entry name" value="S-adenosyl-L-methionine-dependent methyltransferases"/>
    <property type="match status" value="1"/>
</dbReference>
<dbReference type="SUPFAM" id="SSF81799">
    <property type="entry name" value="Putative methyltransferase TM0872, insert domain"/>
    <property type="match status" value="1"/>
</dbReference>
<feature type="binding site" evidence="6">
    <location>
        <begin position="45"/>
        <end position="47"/>
    </location>
    <ligand>
        <name>S-adenosyl-L-methionine</name>
        <dbReference type="ChEBI" id="CHEBI:59789"/>
    </ligand>
</feature>
<dbReference type="GO" id="GO:0005737">
    <property type="term" value="C:cytoplasm"/>
    <property type="evidence" value="ECO:0007669"/>
    <property type="project" value="UniProtKB-SubCell"/>
</dbReference>
<feature type="binding site" evidence="6">
    <location>
        <position position="113"/>
    </location>
    <ligand>
        <name>S-adenosyl-L-methionine</name>
        <dbReference type="ChEBI" id="CHEBI:59789"/>
    </ligand>
</feature>
<dbReference type="PANTHER" id="PTHR11265">
    <property type="entry name" value="S-ADENOSYL-METHYLTRANSFERASE MRAW"/>
    <property type="match status" value="1"/>
</dbReference>